<evidence type="ECO:0008006" key="4">
    <source>
        <dbReference type="Google" id="ProtNLM"/>
    </source>
</evidence>
<feature type="region of interest" description="Disordered" evidence="1">
    <location>
        <begin position="43"/>
        <end position="112"/>
    </location>
</feature>
<accession>A0ABS7MFS5</accession>
<organism evidence="2 3">
    <name type="scientific">Sphingopyxis jiangsuensis</name>
    <dbReference type="NCBI Taxonomy" id="2871171"/>
    <lineage>
        <taxon>Bacteria</taxon>
        <taxon>Pseudomonadati</taxon>
        <taxon>Pseudomonadota</taxon>
        <taxon>Alphaproteobacteria</taxon>
        <taxon>Sphingomonadales</taxon>
        <taxon>Sphingomonadaceae</taxon>
        <taxon>Sphingopyxis</taxon>
    </lineage>
</organism>
<proteinExistence type="predicted"/>
<name>A0ABS7MFS5_9SPHN</name>
<gene>
    <name evidence="2" type="ORF">K5P26_07175</name>
</gene>
<reference evidence="2" key="1">
    <citation type="submission" date="2021-08" db="EMBL/GenBank/DDBJ databases">
        <title>Sphingopyxis panaciterrulae sp. nov., isolated from the surface water of the Yellow Sea.</title>
        <authorList>
            <person name="Gao Z."/>
            <person name="Zhang D."/>
            <person name="Zhang A."/>
        </authorList>
    </citation>
    <scope>NUCLEOTIDE SEQUENCE</scope>
    <source>
        <strain evidence="2">XHP0097</strain>
    </source>
</reference>
<evidence type="ECO:0000256" key="1">
    <source>
        <dbReference type="SAM" id="MobiDB-lite"/>
    </source>
</evidence>
<feature type="compositionally biased region" description="Polar residues" evidence="1">
    <location>
        <begin position="66"/>
        <end position="75"/>
    </location>
</feature>
<dbReference type="RefSeq" id="WP_201925157.1">
    <property type="nucleotide sequence ID" value="NZ_JAERPO010000001.1"/>
</dbReference>
<dbReference type="PROSITE" id="PS51257">
    <property type="entry name" value="PROKAR_LIPOPROTEIN"/>
    <property type="match status" value="1"/>
</dbReference>
<evidence type="ECO:0000313" key="3">
    <source>
        <dbReference type="Proteomes" id="UP001166571"/>
    </source>
</evidence>
<dbReference type="EMBL" id="JAILXK010000001">
    <property type="protein sequence ID" value="MBY4636916.1"/>
    <property type="molecule type" value="Genomic_DNA"/>
</dbReference>
<dbReference type="Proteomes" id="UP001166571">
    <property type="component" value="Unassembled WGS sequence"/>
</dbReference>
<evidence type="ECO:0000313" key="2">
    <source>
        <dbReference type="EMBL" id="MBY4636916.1"/>
    </source>
</evidence>
<protein>
    <recommendedName>
        <fullName evidence="4">Secreted protein</fullName>
    </recommendedName>
</protein>
<sequence>MTRSFIISTLALALAGCGGDADNKTATKLDAIEVQPGTISDSMILLDDARSDGTAIDNSDPEASAKTDSNASATEESGEADTEGEGDVTSETEGETISGSVAKKAAPEPAKN</sequence>
<keyword evidence="3" id="KW-1185">Reference proteome</keyword>
<comment type="caution">
    <text evidence="2">The sequence shown here is derived from an EMBL/GenBank/DDBJ whole genome shotgun (WGS) entry which is preliminary data.</text>
</comment>
<feature type="compositionally biased region" description="Acidic residues" evidence="1">
    <location>
        <begin position="76"/>
        <end position="94"/>
    </location>
</feature>